<feature type="binding site" evidence="3">
    <location>
        <position position="99"/>
    </location>
    <ligand>
        <name>Cu cation</name>
        <dbReference type="ChEBI" id="CHEBI:23378"/>
    </ligand>
</feature>
<keyword evidence="3" id="KW-0479">Metal-binding</keyword>
<dbReference type="Proteomes" id="UP000198925">
    <property type="component" value="Unassembled WGS sequence"/>
</dbReference>
<dbReference type="AlphaFoldDB" id="A0A1G6PKI8"/>
<dbReference type="Gene3D" id="3.40.30.10">
    <property type="entry name" value="Glutaredoxin"/>
    <property type="match status" value="1"/>
</dbReference>
<feature type="binding site" evidence="3">
    <location>
        <position position="188"/>
    </location>
    <ligand>
        <name>Cu cation</name>
        <dbReference type="ChEBI" id="CHEBI:23378"/>
    </ligand>
</feature>
<evidence type="ECO:0000259" key="5">
    <source>
        <dbReference type="PROSITE" id="PS51352"/>
    </source>
</evidence>
<evidence type="ECO:0000256" key="3">
    <source>
        <dbReference type="PIRSR" id="PIRSR603782-1"/>
    </source>
</evidence>
<protein>
    <submittedName>
        <fullName evidence="6">Protein SCO1/2</fullName>
    </submittedName>
</protein>
<evidence type="ECO:0000256" key="1">
    <source>
        <dbReference type="ARBA" id="ARBA00010996"/>
    </source>
</evidence>
<dbReference type="PROSITE" id="PS51352">
    <property type="entry name" value="THIOREDOXIN_2"/>
    <property type="match status" value="1"/>
</dbReference>
<feature type="domain" description="Thioredoxin" evidence="5">
    <location>
        <begin position="61"/>
        <end position="223"/>
    </location>
</feature>
<sequence>MLRAIRFIVLGLILLLGGAWAYAWVSRAPGQGVGEAFIALLSGASGGGEAGPVSSGGVQLPQGLSLGGPFSLTDQAGKPVTERDYAGQWMLIYFGYSFCPDVCPTELGTMAAALDALGPAGTKVVPVFITVDPQRDTPQHLADYVGRFHPRMQGLTGTPEQVAEAARRYRVYYTKVQRPEMTDYLMDHSSFIYLVGPDAKVRTLFRPEQSPEAIAAAVQSQLGRPAG</sequence>
<feature type="binding site" evidence="3">
    <location>
        <position position="103"/>
    </location>
    <ligand>
        <name>Cu cation</name>
        <dbReference type="ChEBI" id="CHEBI:23378"/>
    </ligand>
</feature>
<dbReference type="EMBL" id="FMZX01000002">
    <property type="protein sequence ID" value="SDC79855.1"/>
    <property type="molecule type" value="Genomic_DNA"/>
</dbReference>
<reference evidence="6 7" key="1">
    <citation type="submission" date="2016-10" db="EMBL/GenBank/DDBJ databases">
        <authorList>
            <person name="de Groot N.N."/>
        </authorList>
    </citation>
    <scope>NUCLEOTIDE SEQUENCE [LARGE SCALE GENOMIC DNA]</scope>
    <source>
        <strain evidence="6 7">CPCC 100156</strain>
    </source>
</reference>
<keyword evidence="7" id="KW-1185">Reference proteome</keyword>
<dbReference type="RefSeq" id="WP_090563309.1">
    <property type="nucleotide sequence ID" value="NZ_FMXZ01000004.1"/>
</dbReference>
<feature type="disulfide bond" description="Redox-active" evidence="4">
    <location>
        <begin position="99"/>
        <end position="103"/>
    </location>
</feature>
<comment type="similarity">
    <text evidence="1">Belongs to the SCO1/2 family.</text>
</comment>
<evidence type="ECO:0000256" key="4">
    <source>
        <dbReference type="PIRSR" id="PIRSR603782-2"/>
    </source>
</evidence>
<evidence type="ECO:0000313" key="7">
    <source>
        <dbReference type="Proteomes" id="UP000198925"/>
    </source>
</evidence>
<proteinExistence type="inferred from homology"/>
<organism evidence="6 7">
    <name type="scientific">Belnapia rosea</name>
    <dbReference type="NCBI Taxonomy" id="938405"/>
    <lineage>
        <taxon>Bacteria</taxon>
        <taxon>Pseudomonadati</taxon>
        <taxon>Pseudomonadota</taxon>
        <taxon>Alphaproteobacteria</taxon>
        <taxon>Acetobacterales</taxon>
        <taxon>Roseomonadaceae</taxon>
        <taxon>Belnapia</taxon>
    </lineage>
</organism>
<dbReference type="STRING" id="938405.SAMN02927895_02118"/>
<gene>
    <name evidence="6" type="ORF">SAMN04487779_1002399</name>
</gene>
<dbReference type="SUPFAM" id="SSF52833">
    <property type="entry name" value="Thioredoxin-like"/>
    <property type="match status" value="1"/>
</dbReference>
<dbReference type="PANTHER" id="PTHR12151">
    <property type="entry name" value="ELECTRON TRANSPORT PROTIN SCO1/SENC FAMILY MEMBER"/>
    <property type="match status" value="1"/>
</dbReference>
<keyword evidence="2 3" id="KW-0186">Copper</keyword>
<evidence type="ECO:0000256" key="2">
    <source>
        <dbReference type="ARBA" id="ARBA00023008"/>
    </source>
</evidence>
<accession>A0A1G6PKI8</accession>
<dbReference type="FunFam" id="3.40.30.10:FF:000013">
    <property type="entry name" value="Blast:Protein SCO1 homolog, mitochondrial"/>
    <property type="match status" value="1"/>
</dbReference>
<keyword evidence="4" id="KW-1015">Disulfide bond</keyword>
<dbReference type="PANTHER" id="PTHR12151:SF25">
    <property type="entry name" value="LINALOOL DEHYDRATASE_ISOMERASE DOMAIN-CONTAINING PROTEIN"/>
    <property type="match status" value="1"/>
</dbReference>
<dbReference type="Pfam" id="PF02630">
    <property type="entry name" value="SCO1-SenC"/>
    <property type="match status" value="1"/>
</dbReference>
<dbReference type="GO" id="GO:0046872">
    <property type="term" value="F:metal ion binding"/>
    <property type="evidence" value="ECO:0007669"/>
    <property type="project" value="UniProtKB-KW"/>
</dbReference>
<dbReference type="OrthoDB" id="9790194at2"/>
<evidence type="ECO:0000313" key="6">
    <source>
        <dbReference type="EMBL" id="SDC79855.1"/>
    </source>
</evidence>
<dbReference type="InterPro" id="IPR036249">
    <property type="entry name" value="Thioredoxin-like_sf"/>
</dbReference>
<dbReference type="CDD" id="cd02968">
    <property type="entry name" value="SCO"/>
    <property type="match status" value="1"/>
</dbReference>
<name>A0A1G6PKI8_9PROT</name>
<dbReference type="InterPro" id="IPR013766">
    <property type="entry name" value="Thioredoxin_domain"/>
</dbReference>
<dbReference type="InterPro" id="IPR003782">
    <property type="entry name" value="SCO1/SenC"/>
</dbReference>